<dbReference type="PRINTS" id="PR00301">
    <property type="entry name" value="HEATSHOCK70"/>
</dbReference>
<dbReference type="InterPro" id="IPR018181">
    <property type="entry name" value="Heat_shock_70_CS"/>
</dbReference>
<dbReference type="InterPro" id="IPR012725">
    <property type="entry name" value="Chaperone_DnaK"/>
</dbReference>
<reference evidence="12 15" key="2">
    <citation type="submission" date="2020-04" db="EMBL/GenBank/DDBJ databases">
        <authorList>
            <person name="Hitch T.C.A."/>
            <person name="Wylensek D."/>
            <person name="Clavel T."/>
        </authorList>
    </citation>
    <scope>NUCLEOTIDE SEQUENCE [LARGE SCALE GENOMIC DNA]</scope>
    <source>
        <strain evidence="12 15">COR2-253-APC-1A</strain>
    </source>
</reference>
<comment type="similarity">
    <text evidence="2 9 10">Belongs to the heat shock protein 70 family.</text>
</comment>
<dbReference type="GO" id="GO:0140662">
    <property type="term" value="F:ATP-dependent protein folding chaperone"/>
    <property type="evidence" value="ECO:0007669"/>
    <property type="project" value="InterPro"/>
</dbReference>
<dbReference type="GO" id="GO:0051082">
    <property type="term" value="F:unfolded protein binding"/>
    <property type="evidence" value="ECO:0007669"/>
    <property type="project" value="InterPro"/>
</dbReference>
<dbReference type="GO" id="GO:0005524">
    <property type="term" value="F:ATP binding"/>
    <property type="evidence" value="ECO:0007669"/>
    <property type="project" value="UniProtKB-UniRule"/>
</dbReference>
<dbReference type="Proteomes" id="UP000576225">
    <property type="component" value="Unassembled WGS sequence"/>
</dbReference>
<evidence type="ECO:0000256" key="3">
    <source>
        <dbReference type="ARBA" id="ARBA00014415"/>
    </source>
</evidence>
<dbReference type="CDD" id="cd10234">
    <property type="entry name" value="ASKHA_NBD_HSP70_DnaK-like"/>
    <property type="match status" value="1"/>
</dbReference>
<dbReference type="FunFam" id="3.30.420.40:FF:000020">
    <property type="entry name" value="Chaperone protein HscA homolog"/>
    <property type="match status" value="1"/>
</dbReference>
<evidence type="ECO:0000256" key="5">
    <source>
        <dbReference type="ARBA" id="ARBA00022741"/>
    </source>
</evidence>
<evidence type="ECO:0000256" key="9">
    <source>
        <dbReference type="HAMAP-Rule" id="MF_00332"/>
    </source>
</evidence>
<gene>
    <name evidence="9 12" type="primary">dnaK</name>
    <name evidence="13" type="ORF">C8D82_11274</name>
    <name evidence="12" type="ORF">HF882_08605</name>
</gene>
<dbReference type="SUPFAM" id="SSF53067">
    <property type="entry name" value="Actin-like ATPase domain"/>
    <property type="match status" value="2"/>
</dbReference>
<keyword evidence="4 9" id="KW-0597">Phosphoprotein</keyword>
<evidence type="ECO:0000313" key="12">
    <source>
        <dbReference type="EMBL" id="NMD86640.1"/>
    </source>
</evidence>
<dbReference type="FunFam" id="3.90.640.10:FF:000003">
    <property type="entry name" value="Molecular chaperone DnaK"/>
    <property type="match status" value="1"/>
</dbReference>
<dbReference type="OrthoDB" id="9766019at2"/>
<keyword evidence="7 9" id="KW-0346">Stress response</keyword>
<evidence type="ECO:0000256" key="4">
    <source>
        <dbReference type="ARBA" id="ARBA00022553"/>
    </source>
</evidence>
<dbReference type="PROSITE" id="PS00297">
    <property type="entry name" value="HSP70_1"/>
    <property type="match status" value="1"/>
</dbReference>
<accession>A0A2U1B0P7</accession>
<dbReference type="InterPro" id="IPR043129">
    <property type="entry name" value="ATPase_NBD"/>
</dbReference>
<dbReference type="InterPro" id="IPR013126">
    <property type="entry name" value="Hsp_70_fam"/>
</dbReference>
<proteinExistence type="evidence at transcript level"/>
<keyword evidence="8 9" id="KW-0143">Chaperone</keyword>
<evidence type="ECO:0000256" key="7">
    <source>
        <dbReference type="ARBA" id="ARBA00023016"/>
    </source>
</evidence>
<dbReference type="InterPro" id="IPR029048">
    <property type="entry name" value="HSP70_C_sf"/>
</dbReference>
<dbReference type="GO" id="GO:0005737">
    <property type="term" value="C:cytoplasm"/>
    <property type="evidence" value="ECO:0007669"/>
    <property type="project" value="UniProtKB-ARBA"/>
</dbReference>
<feature type="region of interest" description="Disordered" evidence="11">
    <location>
        <begin position="600"/>
        <end position="637"/>
    </location>
</feature>
<comment type="caution">
    <text evidence="13">The sequence shown here is derived from an EMBL/GenBank/DDBJ whole genome shotgun (WGS) entry which is preliminary data.</text>
</comment>
<dbReference type="Proteomes" id="UP000245959">
    <property type="component" value="Unassembled WGS sequence"/>
</dbReference>
<keyword evidence="6 9" id="KW-0067">ATP-binding</keyword>
<dbReference type="NCBIfam" id="NF001413">
    <property type="entry name" value="PRK00290.1"/>
    <property type="match status" value="1"/>
</dbReference>
<organism evidence="13 14">
    <name type="scientific">Victivallis vadensis</name>
    <dbReference type="NCBI Taxonomy" id="172901"/>
    <lineage>
        <taxon>Bacteria</taxon>
        <taxon>Pseudomonadati</taxon>
        <taxon>Lentisphaerota</taxon>
        <taxon>Lentisphaeria</taxon>
        <taxon>Victivallales</taxon>
        <taxon>Victivallaceae</taxon>
        <taxon>Victivallis</taxon>
    </lineage>
</organism>
<dbReference type="HAMAP" id="MF_00332">
    <property type="entry name" value="DnaK"/>
    <property type="match status" value="1"/>
</dbReference>
<dbReference type="FunFam" id="2.60.34.10:FF:000014">
    <property type="entry name" value="Chaperone protein DnaK HSP70"/>
    <property type="match status" value="1"/>
</dbReference>
<protein>
    <recommendedName>
        <fullName evidence="3 9">Chaperone protein DnaK</fullName>
    </recommendedName>
    <alternativeName>
        <fullName evidence="9">HSP70</fullName>
    </alternativeName>
    <alternativeName>
        <fullName evidence="9">Heat shock 70 kDa protein</fullName>
    </alternativeName>
    <alternativeName>
        <fullName evidence="9">Heat shock protein 70</fullName>
    </alternativeName>
</protein>
<dbReference type="PROSITE" id="PS01036">
    <property type="entry name" value="HSP70_3"/>
    <property type="match status" value="1"/>
</dbReference>
<dbReference type="PANTHER" id="PTHR19375">
    <property type="entry name" value="HEAT SHOCK PROTEIN 70KDA"/>
    <property type="match status" value="1"/>
</dbReference>
<dbReference type="RefSeq" id="WP_116883916.1">
    <property type="nucleotide sequence ID" value="NZ_CABMMC010000025.1"/>
</dbReference>
<dbReference type="Gene3D" id="2.60.34.10">
    <property type="entry name" value="Substrate Binding Domain Of DNAk, Chain A, domain 1"/>
    <property type="match status" value="1"/>
</dbReference>
<evidence type="ECO:0000256" key="10">
    <source>
        <dbReference type="RuleBase" id="RU003322"/>
    </source>
</evidence>
<feature type="compositionally biased region" description="Acidic residues" evidence="11">
    <location>
        <begin position="627"/>
        <end position="637"/>
    </location>
</feature>
<comment type="induction">
    <text evidence="9">By stress conditions e.g. heat shock.</text>
</comment>
<dbReference type="AlphaFoldDB" id="A0A2U1B0P7"/>
<keyword evidence="5 9" id="KW-0547">Nucleotide-binding</keyword>
<sequence>MSKILGIDLGTTNSCMAVMEHGEFKVIPNAEGNRTTPSIVAFTKTGERLVGQTAKRQAVTNPKNTIFSIKRLMGRKFAEVGRERELVPYEIVEAANGDAHVKVGDHNYSPPEISAMILQKLKTDAEAYLGEKITQAVITVPAYFNDSQRQATKDAGKIAGLEVLRIINEPTAAALAYGLDKKSEETVAVYDLGGGTFDISILEIGDGVFEVKATNGDTHLGGDDFDQAVINYLADEFQKENGVDLRKDPQALQRLKEAAEKAKCELSSSMSSDINLPFITMNQDGPVHMNITLTRAQLEKLCDPLLERTKVPCRNCMRDADVSADKIKEVILVGGMTRMPKVQETAKETFNKEPHKGVNPDEVVAAGAAIQGGVLGGEVNDVLLLDVTPLSLGIETMGGIMTKLIERNTTIPTKKSEIFSTASDNQPAVDVHVLQGEREMARDNKSIGRFKLDGIAPAPRGVPQIEVTFDIDANGILHVTAKDLGTGKEQKITITASSGLSDAEIERMVNEAKAHADDDKAAKDKIETKNHADSMVYQTEKQMKEFGDKIPADVKGQIESAIAKLKKEIEADNTEGMKSTMQELEQLLQKIGEAVYAAQQQAQQAGAAQGAADAGSRPDSNGGNDDGVVDAEVVDDK</sequence>
<reference evidence="13 14" key="1">
    <citation type="submission" date="2018-04" db="EMBL/GenBank/DDBJ databases">
        <title>Genomic Encyclopedia of Type Strains, Phase IV (KMG-IV): sequencing the most valuable type-strain genomes for metagenomic binning, comparative biology and taxonomic classification.</title>
        <authorList>
            <person name="Goeker M."/>
        </authorList>
    </citation>
    <scope>NUCLEOTIDE SEQUENCE [LARGE SCALE GENOMIC DNA]</scope>
    <source>
        <strain evidence="13 14">DSM 14823</strain>
    </source>
</reference>
<evidence type="ECO:0000256" key="6">
    <source>
        <dbReference type="ARBA" id="ARBA00022840"/>
    </source>
</evidence>
<evidence type="ECO:0000313" key="13">
    <source>
        <dbReference type="EMBL" id="PVY42077.1"/>
    </source>
</evidence>
<dbReference type="Pfam" id="PF00012">
    <property type="entry name" value="HSP70"/>
    <property type="match status" value="1"/>
</dbReference>
<dbReference type="EMBL" id="JABAEW010000013">
    <property type="protein sequence ID" value="NMD86640.1"/>
    <property type="molecule type" value="Genomic_DNA"/>
</dbReference>
<dbReference type="FunFam" id="1.20.1270.10:FF:000001">
    <property type="entry name" value="Molecular chaperone DnaK"/>
    <property type="match status" value="1"/>
</dbReference>
<dbReference type="Gene3D" id="1.20.1270.10">
    <property type="match status" value="1"/>
</dbReference>
<feature type="modified residue" description="Phosphothreonine; by autocatalysis" evidence="9">
    <location>
        <position position="196"/>
    </location>
</feature>
<evidence type="ECO:0000313" key="14">
    <source>
        <dbReference type="Proteomes" id="UP000245959"/>
    </source>
</evidence>
<dbReference type="SUPFAM" id="SSF100920">
    <property type="entry name" value="Heat shock protein 70kD (HSP70), peptide-binding domain"/>
    <property type="match status" value="1"/>
</dbReference>
<comment type="function">
    <text evidence="1 9">Acts as a chaperone.</text>
</comment>
<dbReference type="GeneID" id="78295224"/>
<dbReference type="Gene3D" id="3.90.640.10">
    <property type="entry name" value="Actin, Chain A, domain 4"/>
    <property type="match status" value="1"/>
</dbReference>
<name>A0A2U1B0P7_9BACT</name>
<evidence type="ECO:0000256" key="1">
    <source>
        <dbReference type="ARBA" id="ARBA00002290"/>
    </source>
</evidence>
<evidence type="ECO:0000256" key="11">
    <source>
        <dbReference type="SAM" id="MobiDB-lite"/>
    </source>
</evidence>
<keyword evidence="14" id="KW-1185">Reference proteome</keyword>
<dbReference type="PROSITE" id="PS00329">
    <property type="entry name" value="HSP70_2"/>
    <property type="match status" value="1"/>
</dbReference>
<evidence type="ECO:0000256" key="8">
    <source>
        <dbReference type="ARBA" id="ARBA00023186"/>
    </source>
</evidence>
<dbReference type="FunFam" id="3.30.420.40:FF:000004">
    <property type="entry name" value="Molecular chaperone DnaK"/>
    <property type="match status" value="1"/>
</dbReference>
<dbReference type="SUPFAM" id="SSF100934">
    <property type="entry name" value="Heat shock protein 70kD (HSP70), C-terminal subdomain"/>
    <property type="match status" value="1"/>
</dbReference>
<evidence type="ECO:0000313" key="15">
    <source>
        <dbReference type="Proteomes" id="UP000576225"/>
    </source>
</evidence>
<dbReference type="EMBL" id="QEKH01000012">
    <property type="protein sequence ID" value="PVY42077.1"/>
    <property type="molecule type" value="Genomic_DNA"/>
</dbReference>
<dbReference type="NCBIfam" id="NF003520">
    <property type="entry name" value="PRK05183.1"/>
    <property type="match status" value="1"/>
</dbReference>
<dbReference type="NCBIfam" id="TIGR02350">
    <property type="entry name" value="prok_dnaK"/>
    <property type="match status" value="1"/>
</dbReference>
<evidence type="ECO:0000256" key="2">
    <source>
        <dbReference type="ARBA" id="ARBA00007381"/>
    </source>
</evidence>
<dbReference type="InterPro" id="IPR029047">
    <property type="entry name" value="HSP70_peptide-bd_sf"/>
</dbReference>
<dbReference type="Gene3D" id="3.30.420.40">
    <property type="match status" value="2"/>
</dbReference>
<feature type="compositionally biased region" description="Low complexity" evidence="11">
    <location>
        <begin position="600"/>
        <end position="623"/>
    </location>
</feature>